<protein>
    <submittedName>
        <fullName evidence="2">Holin</fullName>
    </submittedName>
</protein>
<feature type="transmembrane region" description="Helical" evidence="1">
    <location>
        <begin position="37"/>
        <end position="56"/>
    </location>
</feature>
<gene>
    <name evidence="2" type="ORF">HCA69_02220</name>
</gene>
<evidence type="ECO:0000313" key="3">
    <source>
        <dbReference type="Proteomes" id="UP000535908"/>
    </source>
</evidence>
<dbReference type="Pfam" id="PF06946">
    <property type="entry name" value="Phage_holin_5_1"/>
    <property type="match status" value="1"/>
</dbReference>
<name>A0A7X0Y192_9LIST</name>
<dbReference type="RefSeq" id="WP_185525348.1">
    <property type="nucleotide sequence ID" value="NZ_JAARWN010000001.1"/>
</dbReference>
<evidence type="ECO:0000313" key="2">
    <source>
        <dbReference type="EMBL" id="MBC1935165.1"/>
    </source>
</evidence>
<sequence>MDFGKELLVYMTFLAVAVPLVIQAIKQTDIIPKKWLPVASIVVGVALGLCALWLPGAGSPAVMAWAGGLAGAGGTGVFEIFTNREKKYGEDDLK</sequence>
<keyword evidence="1" id="KW-1133">Transmembrane helix</keyword>
<evidence type="ECO:0000256" key="1">
    <source>
        <dbReference type="SAM" id="Phobius"/>
    </source>
</evidence>
<dbReference type="Proteomes" id="UP000535908">
    <property type="component" value="Unassembled WGS sequence"/>
</dbReference>
<feature type="transmembrane region" description="Helical" evidence="1">
    <location>
        <begin position="62"/>
        <end position="81"/>
    </location>
</feature>
<dbReference type="AlphaFoldDB" id="A0A7X0Y192"/>
<proteinExistence type="predicted"/>
<dbReference type="EMBL" id="JAARWN010000001">
    <property type="protein sequence ID" value="MBC1935165.1"/>
    <property type="molecule type" value="Genomic_DNA"/>
</dbReference>
<keyword evidence="1" id="KW-0812">Transmembrane</keyword>
<feature type="transmembrane region" description="Helical" evidence="1">
    <location>
        <begin position="7"/>
        <end position="25"/>
    </location>
</feature>
<dbReference type="InterPro" id="IPR009708">
    <property type="entry name" value="Phage_A118_holin/antiholin"/>
</dbReference>
<organism evidence="2 3">
    <name type="scientific">Listeria grandensis</name>
    <dbReference type="NCBI Taxonomy" id="1494963"/>
    <lineage>
        <taxon>Bacteria</taxon>
        <taxon>Bacillati</taxon>
        <taxon>Bacillota</taxon>
        <taxon>Bacilli</taxon>
        <taxon>Bacillales</taxon>
        <taxon>Listeriaceae</taxon>
        <taxon>Listeria</taxon>
    </lineage>
</organism>
<comment type="caution">
    <text evidence="2">The sequence shown here is derived from an EMBL/GenBank/DDBJ whole genome shotgun (WGS) entry which is preliminary data.</text>
</comment>
<accession>A0A7X0Y192</accession>
<keyword evidence="1" id="KW-0472">Membrane</keyword>
<reference evidence="2 3" key="1">
    <citation type="submission" date="2020-03" db="EMBL/GenBank/DDBJ databases">
        <title>Soil Listeria distribution.</title>
        <authorList>
            <person name="Liao J."/>
            <person name="Wiedmann M."/>
        </authorList>
    </citation>
    <scope>NUCLEOTIDE SEQUENCE [LARGE SCALE GENOMIC DNA]</scope>
    <source>
        <strain evidence="2 3">FSL L7-0741</strain>
    </source>
</reference>